<dbReference type="PANTHER" id="PTHR45586">
    <property type="entry name" value="TPR REPEAT-CONTAINING PROTEIN PA4667"/>
    <property type="match status" value="1"/>
</dbReference>
<reference evidence="4 5" key="1">
    <citation type="submission" date="2018-10" db="EMBL/GenBank/DDBJ databases">
        <title>Genomic Encyclopedia of Archaeal and Bacterial Type Strains, Phase II (KMG-II): from individual species to whole genera.</title>
        <authorList>
            <person name="Goeker M."/>
        </authorList>
    </citation>
    <scope>NUCLEOTIDE SEQUENCE [LARGE SCALE GENOMIC DNA]</scope>
    <source>
        <strain evidence="4 5">DSM 25230</strain>
    </source>
</reference>
<evidence type="ECO:0000256" key="2">
    <source>
        <dbReference type="ARBA" id="ARBA00022803"/>
    </source>
</evidence>
<dbReference type="SUPFAM" id="SSF56935">
    <property type="entry name" value="Porins"/>
    <property type="match status" value="1"/>
</dbReference>
<dbReference type="PANTHER" id="PTHR45586:SF1">
    <property type="entry name" value="LIPOPOLYSACCHARIDE ASSEMBLY PROTEIN B"/>
    <property type="match status" value="1"/>
</dbReference>
<dbReference type="InterPro" id="IPR011990">
    <property type="entry name" value="TPR-like_helical_dom_sf"/>
</dbReference>
<gene>
    <name evidence="4" type="ORF">CLV91_0265</name>
</gene>
<dbReference type="Pfam" id="PF14559">
    <property type="entry name" value="TPR_19"/>
    <property type="match status" value="1"/>
</dbReference>
<evidence type="ECO:0000313" key="5">
    <source>
        <dbReference type="Proteomes" id="UP000269412"/>
    </source>
</evidence>
<organism evidence="4 5">
    <name type="scientific">Maribacter vaceletii</name>
    <dbReference type="NCBI Taxonomy" id="1206816"/>
    <lineage>
        <taxon>Bacteria</taxon>
        <taxon>Pseudomonadati</taxon>
        <taxon>Bacteroidota</taxon>
        <taxon>Flavobacteriia</taxon>
        <taxon>Flavobacteriales</taxon>
        <taxon>Flavobacteriaceae</taxon>
        <taxon>Maribacter</taxon>
    </lineage>
</organism>
<dbReference type="InterPro" id="IPR051012">
    <property type="entry name" value="CellSynth/LPSAsmb/PSIAsmb"/>
</dbReference>
<dbReference type="EMBL" id="RBIQ01000007">
    <property type="protein sequence ID" value="RKR14190.1"/>
    <property type="molecule type" value="Genomic_DNA"/>
</dbReference>
<dbReference type="RefSeq" id="WP_245987114.1">
    <property type="nucleotide sequence ID" value="NZ_RBIQ01000007.1"/>
</dbReference>
<accession>A0A495EBF7</accession>
<evidence type="ECO:0000256" key="1">
    <source>
        <dbReference type="ARBA" id="ARBA00022737"/>
    </source>
</evidence>
<protein>
    <submittedName>
        <fullName evidence="4">Tetratricopeptide repeat protein</fullName>
    </submittedName>
</protein>
<keyword evidence="1" id="KW-0677">Repeat</keyword>
<evidence type="ECO:0000313" key="4">
    <source>
        <dbReference type="EMBL" id="RKR14190.1"/>
    </source>
</evidence>
<proteinExistence type="predicted"/>
<comment type="caution">
    <text evidence="4">The sequence shown here is derived from an EMBL/GenBank/DDBJ whole genome shotgun (WGS) entry which is preliminary data.</text>
</comment>
<dbReference type="Proteomes" id="UP000269412">
    <property type="component" value="Unassembled WGS sequence"/>
</dbReference>
<dbReference type="PROSITE" id="PS50005">
    <property type="entry name" value="TPR"/>
    <property type="match status" value="1"/>
</dbReference>
<sequence>MSKGFKFLENGNFENAESFFKDILENNPTNKTARLCYGRAVGLSGEPKKANALFSDLLKEYPGDFEVEINYNESYLWSKDYESAKPLYKKLVADFPDKFGAVLGYANTLSNLKEYKLALEWVDKAISLDPKNQSALVSKKYMRLGYANEFVNNQQYAKGETYLKSIFKDFPEDKDALKNLANLYLITKSVDKAKRTYKRYATNSKDSIVALNGIALAEHIGEQDKEALNIASKAKKAVLQLKDTELTERTYNRYIQALIWNQKYKKARLKIDSLNKATPNRNWIMALDATLGMYTANFKKSINNYDRILKNDSASFDGNLGKANALFASDKIIPAYKAAKQTLVYYKKQKDASNFIEKLDLKYTPSVEEHASYTFDNGNNTAYSSKTSANLALSTKFASFFSYQFRTTENTLNLNKATSHVMTAGLEYKLIPKTNLKALIGINKSISIDTDFSQPVLDIRLQTQPFILQNLDFIYTREVQSFNADLIEREIVMNHYGLTYNLGTTFNLGWYTQLMYTEQTDSNTRNLLFSSLYYNLFKKPAVKVGVNYQYLSFANQVPTIYFSPSIYQAVELFADIRGKFSEKTTAMISAASGYQKVEKDPMTVIFRAETGIQHEFSKRLNGSVYGKYSNIASATAAGFQFTEIGLKIKWLFTKKPLFYNKLQKQIALK</sequence>
<name>A0A495EBF7_9FLAO</name>
<feature type="repeat" description="TPR" evidence="3">
    <location>
        <begin position="99"/>
        <end position="132"/>
    </location>
</feature>
<dbReference type="AlphaFoldDB" id="A0A495EBF7"/>
<dbReference type="Pfam" id="PF13432">
    <property type="entry name" value="TPR_16"/>
    <property type="match status" value="1"/>
</dbReference>
<dbReference type="SUPFAM" id="SSF48452">
    <property type="entry name" value="TPR-like"/>
    <property type="match status" value="2"/>
</dbReference>
<dbReference type="InterPro" id="IPR019734">
    <property type="entry name" value="TPR_rpt"/>
</dbReference>
<keyword evidence="2 3" id="KW-0802">TPR repeat</keyword>
<evidence type="ECO:0000256" key="3">
    <source>
        <dbReference type="PROSITE-ProRule" id="PRU00339"/>
    </source>
</evidence>
<keyword evidence="5" id="KW-1185">Reference proteome</keyword>
<dbReference type="Gene3D" id="1.25.40.10">
    <property type="entry name" value="Tetratricopeptide repeat domain"/>
    <property type="match status" value="2"/>
</dbReference>